<reference evidence="2" key="1">
    <citation type="submission" date="2021-01" db="EMBL/GenBank/DDBJ databases">
        <authorList>
            <person name="Corre E."/>
            <person name="Pelletier E."/>
            <person name="Niang G."/>
            <person name="Scheremetjew M."/>
            <person name="Finn R."/>
            <person name="Kale V."/>
            <person name="Holt S."/>
            <person name="Cochrane G."/>
            <person name="Meng A."/>
            <person name="Brown T."/>
            <person name="Cohen L."/>
        </authorList>
    </citation>
    <scope>NUCLEOTIDE SEQUENCE</scope>
    <source>
        <strain evidence="2">CCMP826</strain>
    </source>
</reference>
<keyword evidence="1" id="KW-0472">Membrane</keyword>
<dbReference type="EMBL" id="HBGV01001578">
    <property type="protein sequence ID" value="CAD9469461.1"/>
    <property type="molecule type" value="Transcribed_RNA"/>
</dbReference>
<evidence type="ECO:0000313" key="2">
    <source>
        <dbReference type="EMBL" id="CAD9469461.1"/>
    </source>
</evidence>
<accession>A0A7S2E0H2</accession>
<name>A0A7S2E0H2_9STRA</name>
<feature type="transmembrane region" description="Helical" evidence="1">
    <location>
        <begin position="27"/>
        <end position="51"/>
    </location>
</feature>
<organism evidence="2">
    <name type="scientific">Helicotheca tamesis</name>
    <dbReference type="NCBI Taxonomy" id="374047"/>
    <lineage>
        <taxon>Eukaryota</taxon>
        <taxon>Sar</taxon>
        <taxon>Stramenopiles</taxon>
        <taxon>Ochrophyta</taxon>
        <taxon>Bacillariophyta</taxon>
        <taxon>Mediophyceae</taxon>
        <taxon>Lithodesmiophycidae</taxon>
        <taxon>Lithodesmiales</taxon>
        <taxon>Lithodesmiaceae</taxon>
        <taxon>Helicotheca</taxon>
    </lineage>
</organism>
<feature type="transmembrane region" description="Helical" evidence="1">
    <location>
        <begin position="137"/>
        <end position="159"/>
    </location>
</feature>
<sequence length="162" mass="18014">MPSSSLPSSSSSHNSHHVHQYHRHLTFFSTGILLMTILTTVTPTLAFVVVVPKRHIPFPKFTTNVANPTTATKYVMPQHYIHNNNNNTPKLSSSFLELQHKSSHYPSSATALWSNKNDNDDDDAVDNFDGQGFATYLAPYALALLASIGVTFAFVKYVLMDF</sequence>
<evidence type="ECO:0000256" key="1">
    <source>
        <dbReference type="SAM" id="Phobius"/>
    </source>
</evidence>
<dbReference type="AlphaFoldDB" id="A0A7S2E0H2"/>
<keyword evidence="1" id="KW-1133">Transmembrane helix</keyword>
<proteinExistence type="predicted"/>
<gene>
    <name evidence="2" type="ORF">HTAM1171_LOCUS965</name>
</gene>
<keyword evidence="1" id="KW-0812">Transmembrane</keyword>
<protein>
    <submittedName>
        <fullName evidence="2">Uncharacterized protein</fullName>
    </submittedName>
</protein>